<proteinExistence type="predicted"/>
<dbReference type="GO" id="GO:0005886">
    <property type="term" value="C:plasma membrane"/>
    <property type="evidence" value="ECO:0007669"/>
    <property type="project" value="TreeGrafter"/>
</dbReference>
<dbReference type="PANTHER" id="PTHR45138:SF9">
    <property type="entry name" value="DIGUANYLATE CYCLASE DGCM-RELATED"/>
    <property type="match status" value="1"/>
</dbReference>
<keyword evidence="3" id="KW-0808">Transferase</keyword>
<dbReference type="CDD" id="cd01949">
    <property type="entry name" value="GGDEF"/>
    <property type="match status" value="1"/>
</dbReference>
<dbReference type="InterPro" id="IPR029787">
    <property type="entry name" value="Nucleotide_cyclase"/>
</dbReference>
<keyword evidence="1" id="KW-1133">Transmembrane helix</keyword>
<dbReference type="PANTHER" id="PTHR45138">
    <property type="entry name" value="REGULATORY COMPONENTS OF SENSORY TRANSDUCTION SYSTEM"/>
    <property type="match status" value="1"/>
</dbReference>
<dbReference type="EC" id="2.7.7.65" evidence="3"/>
<dbReference type="EMBL" id="CP134880">
    <property type="protein sequence ID" value="WNM26188.1"/>
    <property type="molecule type" value="Genomic_DNA"/>
</dbReference>
<dbReference type="CDD" id="cd18773">
    <property type="entry name" value="PDC1_HK_sensor"/>
    <property type="match status" value="1"/>
</dbReference>
<gene>
    <name evidence="3" type="ORF">RN607_08240</name>
</gene>
<keyword evidence="3" id="KW-0548">Nucleotidyltransferase</keyword>
<evidence type="ECO:0000313" key="3">
    <source>
        <dbReference type="EMBL" id="WNM26188.1"/>
    </source>
</evidence>
<dbReference type="GO" id="GO:1902201">
    <property type="term" value="P:negative regulation of bacterial-type flagellum-dependent cell motility"/>
    <property type="evidence" value="ECO:0007669"/>
    <property type="project" value="TreeGrafter"/>
</dbReference>
<dbReference type="SUPFAM" id="SSF55073">
    <property type="entry name" value="Nucleotide cyclase"/>
    <property type="match status" value="1"/>
</dbReference>
<dbReference type="Gene3D" id="3.30.70.270">
    <property type="match status" value="1"/>
</dbReference>
<dbReference type="AlphaFoldDB" id="A0AA96J9N2"/>
<dbReference type="NCBIfam" id="TIGR00254">
    <property type="entry name" value="GGDEF"/>
    <property type="match status" value="1"/>
</dbReference>
<dbReference type="RefSeq" id="WP_313541796.1">
    <property type="nucleotide sequence ID" value="NZ_CP134880.1"/>
</dbReference>
<keyword evidence="1" id="KW-0472">Membrane</keyword>
<organism evidence="3">
    <name type="scientific">Demequina capsici</name>
    <dbReference type="NCBI Taxonomy" id="3075620"/>
    <lineage>
        <taxon>Bacteria</taxon>
        <taxon>Bacillati</taxon>
        <taxon>Actinomycetota</taxon>
        <taxon>Actinomycetes</taxon>
        <taxon>Micrococcales</taxon>
        <taxon>Demequinaceae</taxon>
        <taxon>Demequina</taxon>
    </lineage>
</organism>
<dbReference type="Pfam" id="PF00990">
    <property type="entry name" value="GGDEF"/>
    <property type="match status" value="1"/>
</dbReference>
<dbReference type="GO" id="GO:0052621">
    <property type="term" value="F:diguanylate cyclase activity"/>
    <property type="evidence" value="ECO:0007669"/>
    <property type="project" value="UniProtKB-EC"/>
</dbReference>
<dbReference type="InterPro" id="IPR043128">
    <property type="entry name" value="Rev_trsase/Diguanyl_cyclase"/>
</dbReference>
<protein>
    <submittedName>
        <fullName evidence="3">Diguanylate cyclase</fullName>
        <ecNumber evidence="3">2.7.7.65</ecNumber>
    </submittedName>
</protein>
<dbReference type="Proteomes" id="UP001303408">
    <property type="component" value="Chromosome"/>
</dbReference>
<feature type="domain" description="GGDEF" evidence="2">
    <location>
        <begin position="398"/>
        <end position="531"/>
    </location>
</feature>
<dbReference type="KEGG" id="dcp:RN607_08240"/>
<evidence type="ECO:0000256" key="1">
    <source>
        <dbReference type="SAM" id="Phobius"/>
    </source>
</evidence>
<keyword evidence="1" id="KW-0812">Transmembrane</keyword>
<dbReference type="Gene3D" id="3.30.450.20">
    <property type="entry name" value="PAS domain"/>
    <property type="match status" value="2"/>
</dbReference>
<reference evidence="3" key="1">
    <citation type="submission" date="2023-09" db="EMBL/GenBank/DDBJ databases">
        <title>Demequina sp. a novel bacteria isolated from Capsicum annuum.</title>
        <authorList>
            <person name="Humaira Z."/>
            <person name="Lee J."/>
            <person name="Cho D."/>
        </authorList>
    </citation>
    <scope>NUCLEOTIDE SEQUENCE</scope>
    <source>
        <strain evidence="3">PMTSA13</strain>
    </source>
</reference>
<dbReference type="InterPro" id="IPR050469">
    <property type="entry name" value="Diguanylate_Cyclase"/>
</dbReference>
<sequence>MSPTSVMPAGRRRRMLTLGVVIIVAVLAAQLGLAAWTGTVADKGVTAALQENFTYVADVSAATVGDFVESSEATTEAVVRWMEADAPTREEVARRILTLRAADPELRAIVVAYADDSFVAVVPGKQDEPYAYVVAVATADARGGGDFTLYGYGKDLILMETEHKEWETGGKELGFWDAAAPAYELVWTDPALRPLSGDKGAWAARRVLDADGAVAAVVGTDFSLDALAASLNSLPLGDDGEVYLLDSTRRVLAAPADDQPTVAAGFSEDGGLPAEDLQIATTSQATPFDIAVRFGTDGRLRTAERGLQDIGVPWVLHLSASDHSLAPGVLHLATVLRWATWIMLGVLLVAAAIFVAVRKPLRDMHSAAYTDGLTGLSTRRRFVEFAGDAIATAHREGGHVCVVVLDIDNFKRINDTDGHDAGDVALATMGQTLLRHVRQGDLVARWGGDEFVALLVMKDGKVGIAAMERLRAAAERALVDAFPAHGDLGVTAGGASSVSGSDRVEDLVRVADEALVAGKQRVKSRSYAALG</sequence>
<dbReference type="GO" id="GO:0043709">
    <property type="term" value="P:cell adhesion involved in single-species biofilm formation"/>
    <property type="evidence" value="ECO:0007669"/>
    <property type="project" value="TreeGrafter"/>
</dbReference>
<dbReference type="SMART" id="SM00267">
    <property type="entry name" value="GGDEF"/>
    <property type="match status" value="1"/>
</dbReference>
<dbReference type="InterPro" id="IPR000160">
    <property type="entry name" value="GGDEF_dom"/>
</dbReference>
<name>A0AA96J9N2_9MICO</name>
<dbReference type="PROSITE" id="PS50887">
    <property type="entry name" value="GGDEF"/>
    <property type="match status" value="1"/>
</dbReference>
<accession>A0AA96J9N2</accession>
<evidence type="ECO:0000259" key="2">
    <source>
        <dbReference type="PROSITE" id="PS50887"/>
    </source>
</evidence>
<feature type="transmembrane region" description="Helical" evidence="1">
    <location>
        <begin position="338"/>
        <end position="357"/>
    </location>
</feature>